<evidence type="ECO:0000313" key="9">
    <source>
        <dbReference type="EMBL" id="KAF9464440.1"/>
    </source>
</evidence>
<dbReference type="CDD" id="cd05285">
    <property type="entry name" value="sorbitol_DH"/>
    <property type="match status" value="1"/>
</dbReference>
<dbReference type="InterPro" id="IPR036291">
    <property type="entry name" value="NAD(P)-bd_dom_sf"/>
</dbReference>
<dbReference type="SMART" id="SM00829">
    <property type="entry name" value="PKS_ER"/>
    <property type="match status" value="1"/>
</dbReference>
<dbReference type="Gene3D" id="3.40.50.720">
    <property type="entry name" value="NAD(P)-binding Rossmann-like Domain"/>
    <property type="match status" value="1"/>
</dbReference>
<keyword evidence="5" id="KW-0560">Oxidoreductase</keyword>
<keyword evidence="4 7" id="KW-0862">Zinc</keyword>
<organism evidence="9 10">
    <name type="scientific">Collybia nuda</name>
    <dbReference type="NCBI Taxonomy" id="64659"/>
    <lineage>
        <taxon>Eukaryota</taxon>
        <taxon>Fungi</taxon>
        <taxon>Dikarya</taxon>
        <taxon>Basidiomycota</taxon>
        <taxon>Agaricomycotina</taxon>
        <taxon>Agaricomycetes</taxon>
        <taxon>Agaricomycetidae</taxon>
        <taxon>Agaricales</taxon>
        <taxon>Tricholomatineae</taxon>
        <taxon>Clitocybaceae</taxon>
        <taxon>Collybia</taxon>
    </lineage>
</organism>
<dbReference type="Gene3D" id="3.90.180.10">
    <property type="entry name" value="Medium-chain alcohol dehydrogenases, catalytic domain"/>
    <property type="match status" value="1"/>
</dbReference>
<dbReference type="InterPro" id="IPR011032">
    <property type="entry name" value="GroES-like_sf"/>
</dbReference>
<dbReference type="OrthoDB" id="2148442at2759"/>
<dbReference type="EMBL" id="MU150254">
    <property type="protein sequence ID" value="KAF9464440.1"/>
    <property type="molecule type" value="Genomic_DNA"/>
</dbReference>
<dbReference type="Pfam" id="PF08240">
    <property type="entry name" value="ADH_N"/>
    <property type="match status" value="1"/>
</dbReference>
<evidence type="ECO:0000313" key="10">
    <source>
        <dbReference type="Proteomes" id="UP000807353"/>
    </source>
</evidence>
<dbReference type="Pfam" id="PF00107">
    <property type="entry name" value="ADH_zinc_N"/>
    <property type="match status" value="1"/>
</dbReference>
<dbReference type="GO" id="GO:0003939">
    <property type="term" value="F:L-iditol 2-dehydrogenase (NAD+) activity"/>
    <property type="evidence" value="ECO:0007669"/>
    <property type="project" value="TreeGrafter"/>
</dbReference>
<comment type="caution">
    <text evidence="9">The sequence shown here is derived from an EMBL/GenBank/DDBJ whole genome shotgun (WGS) entry which is preliminary data.</text>
</comment>
<dbReference type="InterPro" id="IPR013154">
    <property type="entry name" value="ADH-like_N"/>
</dbReference>
<sequence length="375" mass="39917">MADNPSFVLRAVEDVAYEQRAIPEISGDEVLVEVKKTGICGSDVHYLVEGRIGDFIVKNPMVLGHESAGIISKVGPKVKYLKVGDRVAMEPGATCRSCEECKAGRYNLCTDIVFAATPPYDGTLGRYYRLPADLAYPLPDNVTLEDGAMMEPLSVGIHSVSNLGGFRANQSIAIFGCGPVGLLCMAVAKALGASRIIAVDIVSSRLEFAKEYAATDIYLPVAARDGESKIDYSRRNAENMKAQLGIDERGRRAIDLVIDASGAEVSIQTGLYIAKAGGTFVQVGMGNPNVTINIGLVTTKELVYKGSFRYGAGDYPLAIALVAQGKIDLKPLVTHRFTFDEAIAAFKATRAGKTEDGKGVIKAIISGPDFPADAA</sequence>
<dbReference type="PANTHER" id="PTHR43161:SF9">
    <property type="entry name" value="SORBITOL DEHYDROGENASE"/>
    <property type="match status" value="1"/>
</dbReference>
<evidence type="ECO:0000256" key="2">
    <source>
        <dbReference type="ARBA" id="ARBA00008072"/>
    </source>
</evidence>
<dbReference type="InterPro" id="IPR013149">
    <property type="entry name" value="ADH-like_C"/>
</dbReference>
<keyword evidence="6" id="KW-0520">NAD</keyword>
<evidence type="ECO:0000256" key="7">
    <source>
        <dbReference type="RuleBase" id="RU361277"/>
    </source>
</evidence>
<evidence type="ECO:0000256" key="6">
    <source>
        <dbReference type="ARBA" id="ARBA00023027"/>
    </source>
</evidence>
<evidence type="ECO:0000256" key="5">
    <source>
        <dbReference type="ARBA" id="ARBA00023002"/>
    </source>
</evidence>
<dbReference type="InterPro" id="IPR002328">
    <property type="entry name" value="ADH_Zn_CS"/>
</dbReference>
<dbReference type="FunFam" id="3.40.50.720:FF:000068">
    <property type="entry name" value="Sorbitol dehydrogenase"/>
    <property type="match status" value="1"/>
</dbReference>
<feature type="domain" description="Enoyl reductase (ER)" evidence="8">
    <location>
        <begin position="10"/>
        <end position="361"/>
    </location>
</feature>
<proteinExistence type="inferred from homology"/>
<evidence type="ECO:0000259" key="8">
    <source>
        <dbReference type="SMART" id="SM00829"/>
    </source>
</evidence>
<name>A0A9P6CJK9_9AGAR</name>
<comment type="similarity">
    <text evidence="2 7">Belongs to the zinc-containing alcohol dehydrogenase family.</text>
</comment>
<evidence type="ECO:0000256" key="1">
    <source>
        <dbReference type="ARBA" id="ARBA00001947"/>
    </source>
</evidence>
<dbReference type="PANTHER" id="PTHR43161">
    <property type="entry name" value="SORBITOL DEHYDROGENASE"/>
    <property type="match status" value="1"/>
</dbReference>
<dbReference type="Proteomes" id="UP000807353">
    <property type="component" value="Unassembled WGS sequence"/>
</dbReference>
<evidence type="ECO:0000256" key="4">
    <source>
        <dbReference type="ARBA" id="ARBA00022833"/>
    </source>
</evidence>
<evidence type="ECO:0000256" key="3">
    <source>
        <dbReference type="ARBA" id="ARBA00022723"/>
    </source>
</evidence>
<protein>
    <submittedName>
        <fullName evidence="9">Xylitol dehydrogenase</fullName>
    </submittedName>
</protein>
<dbReference type="InterPro" id="IPR045306">
    <property type="entry name" value="SDH-like"/>
</dbReference>
<comment type="cofactor">
    <cofactor evidence="1 7">
        <name>Zn(2+)</name>
        <dbReference type="ChEBI" id="CHEBI:29105"/>
    </cofactor>
</comment>
<dbReference type="PROSITE" id="PS00059">
    <property type="entry name" value="ADH_ZINC"/>
    <property type="match status" value="1"/>
</dbReference>
<accession>A0A9P6CJK9</accession>
<dbReference type="SUPFAM" id="SSF51735">
    <property type="entry name" value="NAD(P)-binding Rossmann-fold domains"/>
    <property type="match status" value="1"/>
</dbReference>
<reference evidence="9" key="1">
    <citation type="submission" date="2020-11" db="EMBL/GenBank/DDBJ databases">
        <authorList>
            <consortium name="DOE Joint Genome Institute"/>
            <person name="Ahrendt S."/>
            <person name="Riley R."/>
            <person name="Andreopoulos W."/>
            <person name="Labutti K."/>
            <person name="Pangilinan J."/>
            <person name="Ruiz-Duenas F.J."/>
            <person name="Barrasa J.M."/>
            <person name="Sanchez-Garcia M."/>
            <person name="Camarero S."/>
            <person name="Miyauchi S."/>
            <person name="Serrano A."/>
            <person name="Linde D."/>
            <person name="Babiker R."/>
            <person name="Drula E."/>
            <person name="Ayuso-Fernandez I."/>
            <person name="Pacheco R."/>
            <person name="Padilla G."/>
            <person name="Ferreira P."/>
            <person name="Barriuso J."/>
            <person name="Kellner H."/>
            <person name="Castanera R."/>
            <person name="Alfaro M."/>
            <person name="Ramirez L."/>
            <person name="Pisabarro A.G."/>
            <person name="Kuo A."/>
            <person name="Tritt A."/>
            <person name="Lipzen A."/>
            <person name="He G."/>
            <person name="Yan M."/>
            <person name="Ng V."/>
            <person name="Cullen D."/>
            <person name="Martin F."/>
            <person name="Rosso M.-N."/>
            <person name="Henrissat B."/>
            <person name="Hibbett D."/>
            <person name="Martinez A.T."/>
            <person name="Grigoriev I.V."/>
        </authorList>
    </citation>
    <scope>NUCLEOTIDE SEQUENCE</scope>
    <source>
        <strain evidence="9">CBS 247.69</strain>
    </source>
</reference>
<dbReference type="GO" id="GO:0008270">
    <property type="term" value="F:zinc ion binding"/>
    <property type="evidence" value="ECO:0007669"/>
    <property type="project" value="InterPro"/>
</dbReference>
<keyword evidence="3 7" id="KW-0479">Metal-binding</keyword>
<keyword evidence="10" id="KW-1185">Reference proteome</keyword>
<gene>
    <name evidence="9" type="ORF">BDZ94DRAFT_1216531</name>
</gene>
<dbReference type="InterPro" id="IPR020843">
    <property type="entry name" value="ER"/>
</dbReference>
<dbReference type="SUPFAM" id="SSF50129">
    <property type="entry name" value="GroES-like"/>
    <property type="match status" value="1"/>
</dbReference>
<dbReference type="AlphaFoldDB" id="A0A9P6CJK9"/>
<dbReference type="GO" id="GO:0006062">
    <property type="term" value="P:sorbitol catabolic process"/>
    <property type="evidence" value="ECO:0007669"/>
    <property type="project" value="TreeGrafter"/>
</dbReference>